<evidence type="ECO:0000256" key="13">
    <source>
        <dbReference type="SAM" id="MobiDB-lite"/>
    </source>
</evidence>
<feature type="region of interest" description="Disordered" evidence="13">
    <location>
        <begin position="742"/>
        <end position="854"/>
    </location>
</feature>
<evidence type="ECO:0000256" key="11">
    <source>
        <dbReference type="ARBA" id="ARBA00023242"/>
    </source>
</evidence>
<keyword evidence="6 12" id="KW-0863">Zinc-finger</keyword>
<evidence type="ECO:0000256" key="3">
    <source>
        <dbReference type="ARBA" id="ARBA00022553"/>
    </source>
</evidence>
<keyword evidence="3" id="KW-0597">Phosphoprotein</keyword>
<keyword evidence="4" id="KW-0479">Metal-binding</keyword>
<dbReference type="PANTHER" id="PTHR15507">
    <property type="entry name" value="ZINC FINGER PROTEIN RLF"/>
    <property type="match status" value="1"/>
</dbReference>
<evidence type="ECO:0000256" key="6">
    <source>
        <dbReference type="ARBA" id="ARBA00022771"/>
    </source>
</evidence>
<dbReference type="GO" id="GO:0003677">
    <property type="term" value="F:DNA binding"/>
    <property type="evidence" value="ECO:0007669"/>
    <property type="project" value="UniProtKB-KW"/>
</dbReference>
<protein>
    <recommendedName>
        <fullName evidence="14">C2H2-type domain-containing protein</fullName>
    </recommendedName>
</protein>
<organism evidence="15 16">
    <name type="scientific">Echeneis naucrates</name>
    <name type="common">Live sharksucker</name>
    <dbReference type="NCBI Taxonomy" id="173247"/>
    <lineage>
        <taxon>Eukaryota</taxon>
        <taxon>Metazoa</taxon>
        <taxon>Chordata</taxon>
        <taxon>Craniata</taxon>
        <taxon>Vertebrata</taxon>
        <taxon>Euteleostomi</taxon>
        <taxon>Actinopterygii</taxon>
        <taxon>Neopterygii</taxon>
        <taxon>Teleostei</taxon>
        <taxon>Neoteleostei</taxon>
        <taxon>Acanthomorphata</taxon>
        <taxon>Carangaria</taxon>
        <taxon>Carangiformes</taxon>
        <taxon>Echeneidae</taxon>
        <taxon>Echeneis</taxon>
    </lineage>
</organism>
<proteinExistence type="inferred from homology"/>
<dbReference type="InterPro" id="IPR057986">
    <property type="entry name" value="TPR_Rlf/292/654"/>
</dbReference>
<name>A0A665WG48_ECHNA</name>
<evidence type="ECO:0000256" key="7">
    <source>
        <dbReference type="ARBA" id="ARBA00022833"/>
    </source>
</evidence>
<keyword evidence="8" id="KW-0805">Transcription regulation</keyword>
<evidence type="ECO:0000256" key="12">
    <source>
        <dbReference type="PROSITE-ProRule" id="PRU00042"/>
    </source>
</evidence>
<evidence type="ECO:0000256" key="5">
    <source>
        <dbReference type="ARBA" id="ARBA00022737"/>
    </source>
</evidence>
<keyword evidence="9" id="KW-0238">DNA-binding</keyword>
<keyword evidence="10" id="KW-0804">Transcription</keyword>
<dbReference type="InterPro" id="IPR052251">
    <property type="entry name" value="GH-ZnFinger_Regulators"/>
</dbReference>
<dbReference type="SMART" id="SM00355">
    <property type="entry name" value="ZnF_C2H2"/>
    <property type="match status" value="7"/>
</dbReference>
<feature type="compositionally biased region" description="Polar residues" evidence="13">
    <location>
        <begin position="521"/>
        <end position="536"/>
    </location>
</feature>
<evidence type="ECO:0000256" key="8">
    <source>
        <dbReference type="ARBA" id="ARBA00023015"/>
    </source>
</evidence>
<evidence type="ECO:0000313" key="15">
    <source>
        <dbReference type="Ensembl" id="ENSENLP00000042961.1"/>
    </source>
</evidence>
<dbReference type="Pfam" id="PF25580">
    <property type="entry name" value="TPR_Rlf"/>
    <property type="match status" value="1"/>
</dbReference>
<dbReference type="FunCoup" id="A0A665WG48">
    <property type="interactions" value="1271"/>
</dbReference>
<keyword evidence="16" id="KW-1185">Reference proteome</keyword>
<dbReference type="Proteomes" id="UP000472264">
    <property type="component" value="Chromosome 2"/>
</dbReference>
<sequence length="1005" mass="113979">MPPGLINAFANFSRIAVKTLNATTNRTEDTSCEMLYFFFLHLPLFCFFSVQLVEQYASRRQVPLPQLRILEIALCYFARASSSFTLNCDHVLHTLSRLALSVFELLLFFDQDDFHQELLENFVVTFQECHLALARYQNVHLLQVERLVQAGGPWASSVLQAILSESNLLQNEVDGFISSELPVFFELRVRYLLSCKQVSEAMALAKCCARHPTAGQHLFFLQVYLTWLCKTSQHDRLCKEVDVFSGKDAVHIICSLEYEEKDDLLLALSRAFLLQQLQRGDMHYLCDLVFIWSKLHSRLNTSKDTLLEESHQLMLSATNVNSIFPFIRAILFAGLVLFLSSSSNALLRPIRWCTFFICILIRSTMWKTSSSTINNEFWNLIALRTNCLKLMSEKVVSAALEEIMEDNWINSYFTKELGFRSSTSVCKKGESAKKRHHKDDNDTASKRLKVEESKLEYCCTFCNKVFKGSRVVAHAMFHYRKDECMFCGTMFKDDLLAMMHLSDHIEKLKKIKESETKDVSTPKTSAKGKTTNMSSGRRTRGGSKKSAVCFKSESTPASRKLRSNDKPVDDQFLQEKEQNASKRLIRKTHVHKINGHIGRKKELYTDKKDLKSQEKVCCPVDGCAWFTDLSKNRVALLYHALEDHSGEVKPLELAFRVGNSKCAVCMRVLWSFEHFQHHVERHRITPRHPCLHQGCTARFKTGMEMRRHTRRHSPLQAMCCLPGCPKLFICLWALNLHEREHYGSKSTKPDKIAKIRAGDKHGTAVGKKQQDHKPKDMDGLNQSGTSTAVETSQEVHQAKKCSSPQEHGSKTDSDVSKSKKHKVENSKVSTKIVRKKQPIMDPESDSKQSAEAGSVVPQVEAKAAAIVFESSPVAETSQSTVSSSANSVMTNGQASKEDVKSTVCKEALASYSKKPYMRLPPTAYLDEKYITMPKRRKEISLFQLYQRSPPAGQASATATLQRQRCANCFATFHSAEDLQSHIQLQKCSNLFGFDSDDEGDANDLC</sequence>
<keyword evidence="11" id="KW-0539">Nucleus</keyword>
<dbReference type="InterPro" id="IPR013087">
    <property type="entry name" value="Znf_C2H2_type"/>
</dbReference>
<evidence type="ECO:0000256" key="1">
    <source>
        <dbReference type="ARBA" id="ARBA00004123"/>
    </source>
</evidence>
<comment type="similarity">
    <text evidence="2">Belongs to the krueppel C2H2-type zinc-finger protein family.</text>
</comment>
<gene>
    <name evidence="15" type="primary">LOC115056087</name>
</gene>
<dbReference type="InParanoid" id="A0A665WG48"/>
<accession>A0A665WG48</accession>
<evidence type="ECO:0000259" key="14">
    <source>
        <dbReference type="PROSITE" id="PS50157"/>
    </source>
</evidence>
<evidence type="ECO:0000313" key="16">
    <source>
        <dbReference type="Proteomes" id="UP000472264"/>
    </source>
</evidence>
<evidence type="ECO:0000256" key="10">
    <source>
        <dbReference type="ARBA" id="ARBA00023163"/>
    </source>
</evidence>
<dbReference type="GO" id="GO:0005634">
    <property type="term" value="C:nucleus"/>
    <property type="evidence" value="ECO:0007669"/>
    <property type="project" value="UniProtKB-SubCell"/>
</dbReference>
<reference evidence="15" key="2">
    <citation type="submission" date="2025-08" db="UniProtKB">
        <authorList>
            <consortium name="Ensembl"/>
        </authorList>
    </citation>
    <scope>IDENTIFICATION</scope>
</reference>
<dbReference type="GO" id="GO:0008270">
    <property type="term" value="F:zinc ion binding"/>
    <property type="evidence" value="ECO:0007669"/>
    <property type="project" value="UniProtKB-KW"/>
</dbReference>
<dbReference type="PANTHER" id="PTHR15507:SF16">
    <property type="entry name" value="ZINC FINGER PROTEIN 654"/>
    <property type="match status" value="1"/>
</dbReference>
<comment type="subcellular location">
    <subcellularLocation>
        <location evidence="1">Nucleus</location>
    </subcellularLocation>
</comment>
<dbReference type="PROSITE" id="PS00028">
    <property type="entry name" value="ZINC_FINGER_C2H2_1"/>
    <property type="match status" value="2"/>
</dbReference>
<feature type="compositionally biased region" description="Basic and acidic residues" evidence="13">
    <location>
        <begin position="742"/>
        <end position="778"/>
    </location>
</feature>
<feature type="compositionally biased region" description="Basic and acidic residues" evidence="13">
    <location>
        <begin position="807"/>
        <end position="817"/>
    </location>
</feature>
<dbReference type="AlphaFoldDB" id="A0A665WG48"/>
<dbReference type="PROSITE" id="PS50157">
    <property type="entry name" value="ZINC_FINGER_C2H2_2"/>
    <property type="match status" value="1"/>
</dbReference>
<keyword evidence="5" id="KW-0677">Repeat</keyword>
<reference evidence="15" key="1">
    <citation type="submission" date="2021-04" db="EMBL/GenBank/DDBJ databases">
        <authorList>
            <consortium name="Wellcome Sanger Institute Data Sharing"/>
        </authorList>
    </citation>
    <scope>NUCLEOTIDE SEQUENCE [LARGE SCALE GENOMIC DNA]</scope>
</reference>
<dbReference type="OMA" id="HEREHYG"/>
<feature type="region of interest" description="Disordered" evidence="13">
    <location>
        <begin position="513"/>
        <end position="568"/>
    </location>
</feature>
<evidence type="ECO:0000256" key="9">
    <source>
        <dbReference type="ARBA" id="ARBA00023125"/>
    </source>
</evidence>
<reference evidence="15" key="3">
    <citation type="submission" date="2025-09" db="UniProtKB">
        <authorList>
            <consortium name="Ensembl"/>
        </authorList>
    </citation>
    <scope>IDENTIFICATION</scope>
</reference>
<evidence type="ECO:0000256" key="4">
    <source>
        <dbReference type="ARBA" id="ARBA00022723"/>
    </source>
</evidence>
<evidence type="ECO:0000256" key="2">
    <source>
        <dbReference type="ARBA" id="ARBA00006991"/>
    </source>
</evidence>
<feature type="compositionally biased region" description="Polar residues" evidence="13">
    <location>
        <begin position="780"/>
        <end position="806"/>
    </location>
</feature>
<feature type="domain" description="C2H2-type" evidence="14">
    <location>
        <begin position="718"/>
        <end position="746"/>
    </location>
</feature>
<dbReference type="Ensembl" id="ENSENLT00000044056.1">
    <property type="protein sequence ID" value="ENSENLP00000042961.1"/>
    <property type="gene ID" value="ENSENLG00000018354.1"/>
</dbReference>
<dbReference type="GO" id="GO:0000981">
    <property type="term" value="F:DNA-binding transcription factor activity, RNA polymerase II-specific"/>
    <property type="evidence" value="ECO:0007669"/>
    <property type="project" value="TreeGrafter"/>
</dbReference>
<keyword evidence="7" id="KW-0862">Zinc</keyword>